<dbReference type="GO" id="GO:0006913">
    <property type="term" value="P:nucleocytoplasmic transport"/>
    <property type="evidence" value="ECO:0007669"/>
    <property type="project" value="TreeGrafter"/>
</dbReference>
<dbReference type="SUPFAM" id="SSF48452">
    <property type="entry name" value="TPR-like"/>
    <property type="match status" value="1"/>
</dbReference>
<dbReference type="PROSITE" id="PS50096">
    <property type="entry name" value="IQ"/>
    <property type="match status" value="1"/>
</dbReference>
<dbReference type="PANTHER" id="PTHR24113">
    <property type="entry name" value="RAN GTPASE-ACTIVATING PROTEIN 1"/>
    <property type="match status" value="1"/>
</dbReference>
<dbReference type="GO" id="GO:0031267">
    <property type="term" value="F:small GTPase binding"/>
    <property type="evidence" value="ECO:0007669"/>
    <property type="project" value="TreeGrafter"/>
</dbReference>
<dbReference type="InterPro" id="IPR027038">
    <property type="entry name" value="RanGap"/>
</dbReference>
<evidence type="ECO:0000256" key="1">
    <source>
        <dbReference type="ARBA" id="ARBA00022468"/>
    </source>
</evidence>
<dbReference type="Gene3D" id="1.25.40.10">
    <property type="entry name" value="Tetratricopeptide repeat domain"/>
    <property type="match status" value="1"/>
</dbReference>
<gene>
    <name evidence="5" type="ORF">AaE_008818</name>
</gene>
<keyword evidence="3" id="KW-0677">Repeat</keyword>
<dbReference type="SMART" id="SM00368">
    <property type="entry name" value="LRR_RI"/>
    <property type="match status" value="5"/>
</dbReference>
<dbReference type="SUPFAM" id="SSF52047">
    <property type="entry name" value="RNI-like"/>
    <property type="match status" value="1"/>
</dbReference>
<dbReference type="EMBL" id="VJMI01014673">
    <property type="protein sequence ID" value="KAF0739146.1"/>
    <property type="molecule type" value="Genomic_DNA"/>
</dbReference>
<evidence type="ECO:0000256" key="4">
    <source>
        <dbReference type="SAM" id="MobiDB-lite"/>
    </source>
</evidence>
<dbReference type="Pfam" id="PF13516">
    <property type="entry name" value="LRR_6"/>
    <property type="match status" value="3"/>
</dbReference>
<sequence>MGVAPPPPRRKRDGVKKKAKPVKRTNVTSIDALVVHKTKLDPADEAKLFESNKSALNRSHERFTRAILSVISQYHQAYIDWYPYDPKSYERQGYSEFHLEHYAKAVERLSQAVYLGANSAKMWRTLGRACYLLWKQTHDWGLLWDAKSCFENGLRFVQVAMNPFALFEFSHVLECLGEFDAALGVVRTLLYSFPQFAHADHVVLRATILMFHSVVFQKKQPKTTDPQARQDMLEQCCDYCKFIIDKDVTKTDMYVTLLYVTARVHEAAGLPRTVKYAAKSYEELYRVGLRLGLVTPIVGCGWLDWFRQCSTWNVWVQGLCDLCGFCHGCMMWPYYYFDRRDDVVLAVDAAQEGIKRIDVTTDRSWNRTTFCWEPETSMWYTLGSLFFKANDMIPAVAAMETSLYFGRYRNDVRDMLLQWYPSQWRMHDEQDLDFYARRIQALFRGRKDRLCLRGLRRVRMPPVPSILHRMIHDALITSRGTVAMVSEPTDVGHMTSTLNDMVRRKQTTLVLQFHTPPQASTWSALSAVLSQGGGASVNTVLVGGGSRVMGAGMSALVEALQGNHLKHLRVLAIGRNDIEADSPGCMPCRDLSTCLQTAHFQLRHLIVEDNDLTDVGAMHIAQAVGDYFFGRCVSSCMDCFGIVTTYRYGHLERLVLARVGMTDAACEAFGQALSINMVLHTLDLHGNRIHDAGAAALAAGFRNSRTLHTLDLSDNGVGTVGAKTLFRAMETSTVTTLMLLNNNVKNDIMGALAAFLKTKDCGCVVELRGNLIHVDNMHEIQSWFTPECPDDKSKSPVPIITATTTTATSFEDAKRKLFRNPEKVAKPSSKDALKELRRERRAIPLSGHTKSASHLLKLPVLSIR</sequence>
<protein>
    <submittedName>
        <fullName evidence="5">Uncharacterized protein</fullName>
    </submittedName>
</protein>
<proteinExistence type="predicted"/>
<keyword evidence="2" id="KW-0433">Leucine-rich repeat</keyword>
<evidence type="ECO:0000256" key="2">
    <source>
        <dbReference type="ARBA" id="ARBA00022614"/>
    </source>
</evidence>
<evidence type="ECO:0000313" key="5">
    <source>
        <dbReference type="EMBL" id="KAF0739146.1"/>
    </source>
</evidence>
<name>A0A6A5ADR9_APHAT</name>
<dbReference type="InterPro" id="IPR001611">
    <property type="entry name" value="Leu-rich_rpt"/>
</dbReference>
<keyword evidence="1" id="KW-0343">GTPase activation</keyword>
<dbReference type="PANTHER" id="PTHR24113:SF12">
    <property type="entry name" value="RAN GTPASE-ACTIVATING PROTEIN 1"/>
    <property type="match status" value="1"/>
</dbReference>
<dbReference type="AlphaFoldDB" id="A0A6A5ADR9"/>
<dbReference type="GO" id="GO:0005829">
    <property type="term" value="C:cytosol"/>
    <property type="evidence" value="ECO:0007669"/>
    <property type="project" value="TreeGrafter"/>
</dbReference>
<reference evidence="5 6" key="1">
    <citation type="submission" date="2019-06" db="EMBL/GenBank/DDBJ databases">
        <title>Genomics analysis of Aphanomyces spp. identifies a new class of oomycete effector associated with host adaptation.</title>
        <authorList>
            <person name="Gaulin E."/>
        </authorList>
    </citation>
    <scope>NUCLEOTIDE SEQUENCE [LARGE SCALE GENOMIC DNA]</scope>
    <source>
        <strain evidence="5 6">E</strain>
    </source>
</reference>
<organism evidence="5 6">
    <name type="scientific">Aphanomyces astaci</name>
    <name type="common">Crayfish plague agent</name>
    <dbReference type="NCBI Taxonomy" id="112090"/>
    <lineage>
        <taxon>Eukaryota</taxon>
        <taxon>Sar</taxon>
        <taxon>Stramenopiles</taxon>
        <taxon>Oomycota</taxon>
        <taxon>Saprolegniomycetes</taxon>
        <taxon>Saprolegniales</taxon>
        <taxon>Verrucalvaceae</taxon>
        <taxon>Aphanomyces</taxon>
    </lineage>
</organism>
<evidence type="ECO:0000256" key="3">
    <source>
        <dbReference type="ARBA" id="ARBA00022737"/>
    </source>
</evidence>
<dbReference type="GO" id="GO:0005096">
    <property type="term" value="F:GTPase activator activity"/>
    <property type="evidence" value="ECO:0007669"/>
    <property type="project" value="UniProtKB-KW"/>
</dbReference>
<comment type="caution">
    <text evidence="5">The sequence shown here is derived from an EMBL/GenBank/DDBJ whole genome shotgun (WGS) entry which is preliminary data.</text>
</comment>
<feature type="region of interest" description="Disordered" evidence="4">
    <location>
        <begin position="1"/>
        <end position="21"/>
    </location>
</feature>
<dbReference type="VEuPathDB" id="FungiDB:H257_06530"/>
<accession>A0A6A5ADR9</accession>
<dbReference type="Proteomes" id="UP000469452">
    <property type="component" value="Unassembled WGS sequence"/>
</dbReference>
<dbReference type="GO" id="GO:0048471">
    <property type="term" value="C:perinuclear region of cytoplasm"/>
    <property type="evidence" value="ECO:0007669"/>
    <property type="project" value="TreeGrafter"/>
</dbReference>
<feature type="compositionally biased region" description="Basic residues" evidence="4">
    <location>
        <begin position="8"/>
        <end position="21"/>
    </location>
</feature>
<dbReference type="Gene3D" id="3.80.10.10">
    <property type="entry name" value="Ribonuclease Inhibitor"/>
    <property type="match status" value="1"/>
</dbReference>
<dbReference type="InterPro" id="IPR032675">
    <property type="entry name" value="LRR_dom_sf"/>
</dbReference>
<evidence type="ECO:0000313" key="6">
    <source>
        <dbReference type="Proteomes" id="UP000469452"/>
    </source>
</evidence>
<dbReference type="GO" id="GO:0005634">
    <property type="term" value="C:nucleus"/>
    <property type="evidence" value="ECO:0007669"/>
    <property type="project" value="TreeGrafter"/>
</dbReference>
<dbReference type="InterPro" id="IPR011990">
    <property type="entry name" value="TPR-like_helical_dom_sf"/>
</dbReference>